<accession>A0ABN0QUX8</accession>
<feature type="region of interest" description="Disordered" evidence="1">
    <location>
        <begin position="1"/>
        <end position="25"/>
    </location>
</feature>
<evidence type="ECO:0000313" key="2">
    <source>
        <dbReference type="EMBL" id="EUA88516.1"/>
    </source>
</evidence>
<evidence type="ECO:0000256" key="1">
    <source>
        <dbReference type="SAM" id="MobiDB-lite"/>
    </source>
</evidence>
<dbReference type="Proteomes" id="UP000020681">
    <property type="component" value="Unassembled WGS sequence"/>
</dbReference>
<gene>
    <name evidence="2" type="ORF">I551_5081</name>
</gene>
<keyword evidence="3" id="KW-1185">Reference proteome</keyword>
<reference evidence="2 3" key="1">
    <citation type="submission" date="2014-01" db="EMBL/GenBank/DDBJ databases">
        <authorList>
            <person name="Dobos K."/>
            <person name="Lenaerts A."/>
            <person name="Ordway D."/>
            <person name="DeGroote M.A."/>
            <person name="Parker T."/>
            <person name="Sizemore C."/>
            <person name="Tallon L.J."/>
            <person name="Sadzewicz L.K."/>
            <person name="Sengamalay N."/>
            <person name="Fraser C.M."/>
            <person name="Hine E."/>
            <person name="Shefchek K.A."/>
            <person name="Das S.P."/>
            <person name="Tettelin H."/>
        </authorList>
    </citation>
    <scope>NUCLEOTIDE SEQUENCE [LARGE SCALE GENOMIC DNA]</scope>
    <source>
        <strain evidence="2 3">Harvey</strain>
    </source>
</reference>
<organism evidence="2 3">
    <name type="scientific">Mycobacterium ulcerans str. Harvey</name>
    <dbReference type="NCBI Taxonomy" id="1299332"/>
    <lineage>
        <taxon>Bacteria</taxon>
        <taxon>Bacillati</taxon>
        <taxon>Actinomycetota</taxon>
        <taxon>Actinomycetes</taxon>
        <taxon>Mycobacteriales</taxon>
        <taxon>Mycobacteriaceae</taxon>
        <taxon>Mycobacterium</taxon>
        <taxon>Mycobacterium ulcerans group</taxon>
    </lineage>
</organism>
<name>A0ABN0QUX8_MYCUL</name>
<dbReference type="EMBL" id="JAOL01000139">
    <property type="protein sequence ID" value="EUA88516.1"/>
    <property type="molecule type" value="Genomic_DNA"/>
</dbReference>
<sequence>MTARQRDRVAPISLSSRSPESEIALSTRRAFPTSVGAPV</sequence>
<proteinExistence type="predicted"/>
<evidence type="ECO:0000313" key="3">
    <source>
        <dbReference type="Proteomes" id="UP000020681"/>
    </source>
</evidence>
<protein>
    <submittedName>
        <fullName evidence="2">Uncharacterized protein</fullName>
    </submittedName>
</protein>
<comment type="caution">
    <text evidence="2">The sequence shown here is derived from an EMBL/GenBank/DDBJ whole genome shotgun (WGS) entry which is preliminary data.</text>
</comment>